<feature type="domain" description="N-acetyltransferase" evidence="1">
    <location>
        <begin position="16"/>
        <end position="180"/>
    </location>
</feature>
<dbReference type="EMBL" id="VFML01000001">
    <property type="protein sequence ID" value="TQJ04454.1"/>
    <property type="molecule type" value="Genomic_DNA"/>
</dbReference>
<protein>
    <submittedName>
        <fullName evidence="2">RimJ/RimL family protein N-acetyltransferase</fullName>
    </submittedName>
</protein>
<accession>A0A542DN94</accession>
<evidence type="ECO:0000313" key="2">
    <source>
        <dbReference type="EMBL" id="TQJ04454.1"/>
    </source>
</evidence>
<keyword evidence="2" id="KW-0808">Transferase</keyword>
<proteinExistence type="predicted"/>
<keyword evidence="3" id="KW-1185">Reference proteome</keyword>
<dbReference type="OrthoDB" id="9795199at2"/>
<dbReference type="InterPro" id="IPR000182">
    <property type="entry name" value="GNAT_dom"/>
</dbReference>
<dbReference type="PROSITE" id="PS51186">
    <property type="entry name" value="GNAT"/>
    <property type="match status" value="1"/>
</dbReference>
<dbReference type="Proteomes" id="UP000320876">
    <property type="component" value="Unassembled WGS sequence"/>
</dbReference>
<name>A0A542DN94_AMYCI</name>
<dbReference type="GO" id="GO:0016747">
    <property type="term" value="F:acyltransferase activity, transferring groups other than amino-acyl groups"/>
    <property type="evidence" value="ECO:0007669"/>
    <property type="project" value="InterPro"/>
</dbReference>
<dbReference type="PANTHER" id="PTHR43610:SF1">
    <property type="entry name" value="N-ACETYLTRANSFERASE DOMAIN-CONTAINING PROTEIN"/>
    <property type="match status" value="1"/>
</dbReference>
<sequence length="194" mass="22001">MNEEWHRHPTLTGDRVRLEPLGTRHAEGLYRAGRDPGVWTWLSSHQPTDVAGSRAQIEHVLAEADRLAWAQIDTRTGQVAGTTSYYQIDPAHRNLLIGHTWIGVPWQRTPLNTEAKLLLLRRAFEVLGATRVAWETDIRNERSQRAIARLGATREGLLRAHRIRKDGSLRDTVVYSVTAGEWPAVRDHLLSRTA</sequence>
<dbReference type="Gene3D" id="3.40.630.30">
    <property type="match status" value="1"/>
</dbReference>
<organism evidence="2 3">
    <name type="scientific">Amycolatopsis cihanbeyliensis</name>
    <dbReference type="NCBI Taxonomy" id="1128664"/>
    <lineage>
        <taxon>Bacteria</taxon>
        <taxon>Bacillati</taxon>
        <taxon>Actinomycetota</taxon>
        <taxon>Actinomycetes</taxon>
        <taxon>Pseudonocardiales</taxon>
        <taxon>Pseudonocardiaceae</taxon>
        <taxon>Amycolatopsis</taxon>
    </lineage>
</organism>
<gene>
    <name evidence="2" type="ORF">FB471_4248</name>
</gene>
<dbReference type="SUPFAM" id="SSF55729">
    <property type="entry name" value="Acyl-CoA N-acyltransferases (Nat)"/>
    <property type="match status" value="1"/>
</dbReference>
<evidence type="ECO:0000259" key="1">
    <source>
        <dbReference type="PROSITE" id="PS51186"/>
    </source>
</evidence>
<dbReference type="AlphaFoldDB" id="A0A542DN94"/>
<comment type="caution">
    <text evidence="2">The sequence shown here is derived from an EMBL/GenBank/DDBJ whole genome shotgun (WGS) entry which is preliminary data.</text>
</comment>
<dbReference type="InterPro" id="IPR016181">
    <property type="entry name" value="Acyl_CoA_acyltransferase"/>
</dbReference>
<dbReference type="RefSeq" id="WP_142000130.1">
    <property type="nucleotide sequence ID" value="NZ_VFML01000001.1"/>
</dbReference>
<dbReference type="PANTHER" id="PTHR43610">
    <property type="entry name" value="BLL6696 PROTEIN"/>
    <property type="match status" value="1"/>
</dbReference>
<evidence type="ECO:0000313" key="3">
    <source>
        <dbReference type="Proteomes" id="UP000320876"/>
    </source>
</evidence>
<dbReference type="Pfam" id="PF13302">
    <property type="entry name" value="Acetyltransf_3"/>
    <property type="match status" value="1"/>
</dbReference>
<reference evidence="2 3" key="1">
    <citation type="submission" date="2019-06" db="EMBL/GenBank/DDBJ databases">
        <title>Sequencing the genomes of 1000 actinobacteria strains.</title>
        <authorList>
            <person name="Klenk H.-P."/>
        </authorList>
    </citation>
    <scope>NUCLEOTIDE SEQUENCE [LARGE SCALE GENOMIC DNA]</scope>
    <source>
        <strain evidence="2 3">DSM 45679</strain>
    </source>
</reference>